<accession>A0A6M0RC48</accession>
<evidence type="ECO:0000313" key="3">
    <source>
        <dbReference type="Proteomes" id="UP000473885"/>
    </source>
</evidence>
<reference evidence="2 3" key="1">
    <citation type="submission" date="2019-04" db="EMBL/GenBank/DDBJ databases">
        <title>Genome sequencing of Clostridium botulinum Groups I-IV and Clostridium butyricum.</title>
        <authorList>
            <person name="Brunt J."/>
            <person name="Van Vliet A.H.M."/>
            <person name="Stringer S.C."/>
            <person name="Carter A.T."/>
            <person name="Peck M.W."/>
        </authorList>
    </citation>
    <scope>NUCLEOTIDE SEQUENCE [LARGE SCALE GENOMIC DNA]</scope>
    <source>
        <strain evidence="2 3">IFR 18/094</strain>
    </source>
</reference>
<feature type="domain" description="Putative Se/S carrier protein-like" evidence="1">
    <location>
        <begin position="4"/>
        <end position="70"/>
    </location>
</feature>
<dbReference type="InterPro" id="IPR021778">
    <property type="entry name" value="Se/S_carrier-like"/>
</dbReference>
<gene>
    <name evidence="2" type="ORF">FDF74_11830</name>
</gene>
<keyword evidence="3" id="KW-1185">Reference proteome</keyword>
<organism evidence="2 3">
    <name type="scientific">Clostridium niameyense</name>
    <dbReference type="NCBI Taxonomy" id="1622073"/>
    <lineage>
        <taxon>Bacteria</taxon>
        <taxon>Bacillati</taxon>
        <taxon>Bacillota</taxon>
        <taxon>Clostridia</taxon>
        <taxon>Eubacteriales</taxon>
        <taxon>Clostridiaceae</taxon>
        <taxon>Clostridium</taxon>
    </lineage>
</organism>
<comment type="caution">
    <text evidence="2">The sequence shown here is derived from an EMBL/GenBank/DDBJ whole genome shotgun (WGS) entry which is preliminary data.</text>
</comment>
<evidence type="ECO:0000259" key="1">
    <source>
        <dbReference type="Pfam" id="PF11823"/>
    </source>
</evidence>
<dbReference type="EMBL" id="SXDP01000014">
    <property type="protein sequence ID" value="NEZ47871.1"/>
    <property type="molecule type" value="Genomic_DNA"/>
</dbReference>
<evidence type="ECO:0000313" key="2">
    <source>
        <dbReference type="EMBL" id="NEZ47871.1"/>
    </source>
</evidence>
<sequence>MKTYVITFNNTHNAMDGEAVLKDKGIKLRIIPTPTYITKSCGISIRIDDKEYEKVKPIIDSNEINIKNVYLKEGGNYELVL</sequence>
<dbReference type="Pfam" id="PF11823">
    <property type="entry name" value="Se_S_carrier"/>
    <property type="match status" value="1"/>
</dbReference>
<protein>
    <submittedName>
        <fullName evidence="2">DUF3343 domain-containing protein</fullName>
    </submittedName>
</protein>
<dbReference type="RefSeq" id="WP_163249766.1">
    <property type="nucleotide sequence ID" value="NZ_SXDP01000014.1"/>
</dbReference>
<dbReference type="AlphaFoldDB" id="A0A6M0RC48"/>
<name>A0A6M0RC48_9CLOT</name>
<dbReference type="Proteomes" id="UP000473885">
    <property type="component" value="Unassembled WGS sequence"/>
</dbReference>
<proteinExistence type="predicted"/>